<evidence type="ECO:0000256" key="3">
    <source>
        <dbReference type="ARBA" id="ARBA00022525"/>
    </source>
</evidence>
<feature type="region of interest" description="Disordered" evidence="12">
    <location>
        <begin position="303"/>
        <end position="439"/>
    </location>
</feature>
<sequence length="439" mass="45386">MISAASLTALLTVAALAPRVASHASIWHNSMWGFNVTAQTYSYDNRAQVPLMNMPFSQWWFHGHLDHPPNDGDFFELPAGGAANAEISCDKGSTSWFASSAGGNAGYPTDNVCVGQPMSEYHTTGINDLGGCGLGIVYESDVTQVNPEDFAIFSTNATCPWTLNTDFQVPAAMPACPDAGCICAWFWIHRPDSGSEQMYMTGFRCKVTGASGTTAIGKPALARRCGADPANGVQNATPSNCTVGPKQPFYWDQTEQNNMFEGLYSPPLYTDLYGYVSGAQNDIFQAATVNGVKVFGDNGDPVPISAPPAGSGSSSSAAPAPPASTPAAAPSSSPVASSAPAKDTPAPAPASPAPSSEAPASSKAAPSTEVPAPAPSSSAVPTTAPSPVNPPPQSLAAVTTATITTSQAPASTKQCNSSKKRSHGAKKRHLGRRLSHDLH</sequence>
<keyword evidence="5 13" id="KW-0732">Signal</keyword>
<evidence type="ECO:0000256" key="7">
    <source>
        <dbReference type="ARBA" id="ARBA00023008"/>
    </source>
</evidence>
<reference evidence="14 15" key="1">
    <citation type="submission" date="2019-02" db="EMBL/GenBank/DDBJ databases">
        <title>Genome sequencing of the rare red list fungi Antrodiella citrinella (Flaviporus citrinellus).</title>
        <authorList>
            <person name="Buettner E."/>
            <person name="Kellner H."/>
        </authorList>
    </citation>
    <scope>NUCLEOTIDE SEQUENCE [LARGE SCALE GENOMIC DNA]</scope>
    <source>
        <strain evidence="14 15">DSM 108506</strain>
    </source>
</reference>
<comment type="cofactor">
    <cofactor evidence="1">
        <name>Cu(2+)</name>
        <dbReference type="ChEBI" id="CHEBI:29036"/>
    </cofactor>
</comment>
<feature type="signal peptide" evidence="13">
    <location>
        <begin position="1"/>
        <end position="22"/>
    </location>
</feature>
<evidence type="ECO:0000256" key="8">
    <source>
        <dbReference type="ARBA" id="ARBA00023033"/>
    </source>
</evidence>
<evidence type="ECO:0000256" key="9">
    <source>
        <dbReference type="ARBA" id="ARBA00023157"/>
    </source>
</evidence>
<evidence type="ECO:0000256" key="4">
    <source>
        <dbReference type="ARBA" id="ARBA00022723"/>
    </source>
</evidence>
<dbReference type="AlphaFoldDB" id="A0A4S4MT91"/>
<gene>
    <name evidence="14" type="ORF">EUX98_g4750</name>
</gene>
<keyword evidence="4" id="KW-0479">Metal-binding</keyword>
<evidence type="ECO:0000256" key="2">
    <source>
        <dbReference type="ARBA" id="ARBA00004613"/>
    </source>
</evidence>
<dbReference type="Pfam" id="PF22810">
    <property type="entry name" value="LPMO_AA14"/>
    <property type="match status" value="1"/>
</dbReference>
<dbReference type="GO" id="GO:0004497">
    <property type="term" value="F:monooxygenase activity"/>
    <property type="evidence" value="ECO:0007669"/>
    <property type="project" value="UniProtKB-KW"/>
</dbReference>
<keyword evidence="7" id="KW-0186">Copper</keyword>
<feature type="compositionally biased region" description="Basic residues" evidence="12">
    <location>
        <begin position="418"/>
        <end position="433"/>
    </location>
</feature>
<evidence type="ECO:0008006" key="16">
    <source>
        <dbReference type="Google" id="ProtNLM"/>
    </source>
</evidence>
<feature type="compositionally biased region" description="Low complexity" evidence="12">
    <location>
        <begin position="325"/>
        <end position="345"/>
    </location>
</feature>
<keyword evidence="10" id="KW-0325">Glycoprotein</keyword>
<accession>A0A4S4MT91</accession>
<name>A0A4S4MT91_9APHY</name>
<feature type="chain" id="PRO_5020369268" description="Lytic polysaccharide monooxygenase" evidence="13">
    <location>
        <begin position="23"/>
        <end position="439"/>
    </location>
</feature>
<keyword evidence="15" id="KW-1185">Reference proteome</keyword>
<feature type="compositionally biased region" description="Low complexity" evidence="12">
    <location>
        <begin position="303"/>
        <end position="318"/>
    </location>
</feature>
<evidence type="ECO:0000313" key="14">
    <source>
        <dbReference type="EMBL" id="THH29424.1"/>
    </source>
</evidence>
<keyword evidence="3" id="KW-0964">Secreted</keyword>
<evidence type="ECO:0000256" key="12">
    <source>
        <dbReference type="SAM" id="MobiDB-lite"/>
    </source>
</evidence>
<feature type="compositionally biased region" description="Low complexity" evidence="12">
    <location>
        <begin position="353"/>
        <end position="386"/>
    </location>
</feature>
<evidence type="ECO:0000313" key="15">
    <source>
        <dbReference type="Proteomes" id="UP000308730"/>
    </source>
</evidence>
<dbReference type="InterPro" id="IPR054497">
    <property type="entry name" value="LPMO_AA14"/>
</dbReference>
<evidence type="ECO:0000256" key="13">
    <source>
        <dbReference type="SAM" id="SignalP"/>
    </source>
</evidence>
<dbReference type="Proteomes" id="UP000308730">
    <property type="component" value="Unassembled WGS sequence"/>
</dbReference>
<keyword evidence="6" id="KW-0560">Oxidoreductase</keyword>
<keyword evidence="9" id="KW-1015">Disulfide bond</keyword>
<comment type="caution">
    <text evidence="14">The sequence shown here is derived from an EMBL/GenBank/DDBJ whole genome shotgun (WGS) entry which is preliminary data.</text>
</comment>
<proteinExistence type="inferred from homology"/>
<keyword evidence="8" id="KW-0503">Monooxygenase</keyword>
<evidence type="ECO:0000256" key="11">
    <source>
        <dbReference type="ARBA" id="ARBA00046340"/>
    </source>
</evidence>
<dbReference type="OrthoDB" id="2019572at2759"/>
<dbReference type="GO" id="GO:0046872">
    <property type="term" value="F:metal ion binding"/>
    <property type="evidence" value="ECO:0007669"/>
    <property type="project" value="UniProtKB-KW"/>
</dbReference>
<comment type="similarity">
    <text evidence="11">Belongs to the polysaccharide monooxygenase AA14 family.</text>
</comment>
<dbReference type="GO" id="GO:0005576">
    <property type="term" value="C:extracellular region"/>
    <property type="evidence" value="ECO:0007669"/>
    <property type="project" value="UniProtKB-SubCell"/>
</dbReference>
<protein>
    <recommendedName>
        <fullName evidence="16">Lytic polysaccharide monooxygenase</fullName>
    </recommendedName>
</protein>
<dbReference type="EMBL" id="SGPM01000124">
    <property type="protein sequence ID" value="THH29424.1"/>
    <property type="molecule type" value="Genomic_DNA"/>
</dbReference>
<evidence type="ECO:0000256" key="1">
    <source>
        <dbReference type="ARBA" id="ARBA00001973"/>
    </source>
</evidence>
<feature type="compositionally biased region" description="Polar residues" evidence="12">
    <location>
        <begin position="396"/>
        <end position="417"/>
    </location>
</feature>
<evidence type="ECO:0000256" key="6">
    <source>
        <dbReference type="ARBA" id="ARBA00023002"/>
    </source>
</evidence>
<organism evidence="14 15">
    <name type="scientific">Antrodiella citrinella</name>
    <dbReference type="NCBI Taxonomy" id="2447956"/>
    <lineage>
        <taxon>Eukaryota</taxon>
        <taxon>Fungi</taxon>
        <taxon>Dikarya</taxon>
        <taxon>Basidiomycota</taxon>
        <taxon>Agaricomycotina</taxon>
        <taxon>Agaricomycetes</taxon>
        <taxon>Polyporales</taxon>
        <taxon>Steccherinaceae</taxon>
        <taxon>Antrodiella</taxon>
    </lineage>
</organism>
<comment type="subcellular location">
    <subcellularLocation>
        <location evidence="2">Secreted</location>
    </subcellularLocation>
</comment>
<evidence type="ECO:0000256" key="10">
    <source>
        <dbReference type="ARBA" id="ARBA00023180"/>
    </source>
</evidence>
<evidence type="ECO:0000256" key="5">
    <source>
        <dbReference type="ARBA" id="ARBA00022729"/>
    </source>
</evidence>